<keyword evidence="1" id="KW-0812">Transmembrane</keyword>
<dbReference type="RefSeq" id="WP_368653336.1">
    <property type="nucleotide sequence ID" value="NZ_CP162599.1"/>
</dbReference>
<gene>
    <name evidence="2" type="ORF">AB4Y30_16820</name>
</gene>
<keyword evidence="1" id="KW-0472">Membrane</keyword>
<feature type="transmembrane region" description="Helical" evidence="1">
    <location>
        <begin position="46"/>
        <end position="63"/>
    </location>
</feature>
<protein>
    <submittedName>
        <fullName evidence="2">DUF1146 family protein</fullName>
    </submittedName>
</protein>
<accession>A0AB39HQJ7</accession>
<dbReference type="InterPro" id="IPR009526">
    <property type="entry name" value="DUF1146"/>
</dbReference>
<feature type="transmembrane region" description="Helical" evidence="1">
    <location>
        <begin position="7"/>
        <end position="26"/>
    </location>
</feature>
<name>A0AB39HQJ7_9BACI</name>
<dbReference type="NCBIfam" id="TIGR02327">
    <property type="entry name" value="int_mem_ywzB"/>
    <property type="match status" value="1"/>
</dbReference>
<dbReference type="AlphaFoldDB" id="A0AB39HQJ7"/>
<evidence type="ECO:0000313" key="2">
    <source>
        <dbReference type="EMBL" id="XDK32648.1"/>
    </source>
</evidence>
<keyword evidence="1" id="KW-1133">Transmembrane helix</keyword>
<sequence length="76" mass="8735">MFGIGQLAIISILSHIFFIFLTWRVVTSINLEPLIRKGKVVEARVLIIFITIVIGSGISRFFLEILQWSQDLLYLL</sequence>
<reference evidence="2" key="1">
    <citation type="submission" date="2024-07" db="EMBL/GenBank/DDBJ databases">
        <title>Halotolerant mesophilic bacterium Ornithinibacillus sp. 4-3, sp. nov., isolated from soil.</title>
        <authorList>
            <person name="Sidarenka A.V."/>
            <person name="Guliayeva D.E."/>
            <person name="Leanovich S.I."/>
            <person name="Hileuskaya K.S."/>
            <person name="Akhremchuk A.E."/>
            <person name="Sikolenko M.A."/>
            <person name="Valentovich L.N."/>
        </authorList>
    </citation>
    <scope>NUCLEOTIDE SEQUENCE</scope>
    <source>
        <strain evidence="2">4-3</strain>
    </source>
</reference>
<dbReference type="EMBL" id="CP162599">
    <property type="protein sequence ID" value="XDK32648.1"/>
    <property type="molecule type" value="Genomic_DNA"/>
</dbReference>
<evidence type="ECO:0000256" key="1">
    <source>
        <dbReference type="SAM" id="Phobius"/>
    </source>
</evidence>
<organism evidence="2">
    <name type="scientific">Ornithinibacillus sp. 4-3</name>
    <dbReference type="NCBI Taxonomy" id="3231488"/>
    <lineage>
        <taxon>Bacteria</taxon>
        <taxon>Bacillati</taxon>
        <taxon>Bacillota</taxon>
        <taxon>Bacilli</taxon>
        <taxon>Bacillales</taxon>
        <taxon>Bacillaceae</taxon>
        <taxon>Ornithinibacillus</taxon>
    </lineage>
</organism>
<proteinExistence type="predicted"/>
<dbReference type="Pfam" id="PF06612">
    <property type="entry name" value="DUF1146"/>
    <property type="match status" value="1"/>
</dbReference>